<gene>
    <name evidence="2" type="ORF">F8O03_16435</name>
</gene>
<organism evidence="2 3">
    <name type="scientific">Pseudoclavibacter terrae</name>
    <dbReference type="NCBI Taxonomy" id="1530195"/>
    <lineage>
        <taxon>Bacteria</taxon>
        <taxon>Bacillati</taxon>
        <taxon>Actinomycetota</taxon>
        <taxon>Actinomycetes</taxon>
        <taxon>Micrococcales</taxon>
        <taxon>Microbacteriaceae</taxon>
        <taxon>Pseudoclavibacter</taxon>
    </lineage>
</organism>
<dbReference type="EMBL" id="WBJX01000006">
    <property type="protein sequence ID" value="KAB1636526.1"/>
    <property type="molecule type" value="Genomic_DNA"/>
</dbReference>
<dbReference type="Gene3D" id="3.90.950.20">
    <property type="entry name" value="CinA-like"/>
    <property type="match status" value="1"/>
</dbReference>
<name>A0A7J5AYH7_9MICO</name>
<sequence>MTGGITPALPQTIELGRVLLEAGLSIGVAESLTGGALVAELVKIPGMSASLAGGIVAYRTELKHSLLGVDEDLLAERGPVDPDVAAAMALGARTALAAGRGERLDIGLSTTGVAGPQPQAGRAPGVVFVGISSLFGDKVVELDFSSLVRLDDPAGSRQRVRGATVEAAVHNVLEMLVEH</sequence>
<dbReference type="SUPFAM" id="SSF142433">
    <property type="entry name" value="CinA-like"/>
    <property type="match status" value="1"/>
</dbReference>
<feature type="domain" description="CinA C-terminal" evidence="1">
    <location>
        <begin position="15"/>
        <end position="175"/>
    </location>
</feature>
<evidence type="ECO:0000313" key="3">
    <source>
        <dbReference type="Proteomes" id="UP000490386"/>
    </source>
</evidence>
<dbReference type="RefSeq" id="WP_151424809.1">
    <property type="nucleotide sequence ID" value="NZ_WBJX01000006.1"/>
</dbReference>
<evidence type="ECO:0000259" key="1">
    <source>
        <dbReference type="Pfam" id="PF02464"/>
    </source>
</evidence>
<accession>A0A7J5AYH7</accession>
<dbReference type="OrthoDB" id="1253990at2"/>
<comment type="caution">
    <text evidence="2">The sequence shown here is derived from an EMBL/GenBank/DDBJ whole genome shotgun (WGS) entry which is preliminary data.</text>
</comment>
<keyword evidence="3" id="KW-1185">Reference proteome</keyword>
<protein>
    <submittedName>
        <fullName evidence="2">CinA family protein</fullName>
    </submittedName>
</protein>
<proteinExistence type="predicted"/>
<reference evidence="2 3" key="1">
    <citation type="submission" date="2019-09" db="EMBL/GenBank/DDBJ databases">
        <title>Phylogeny of genus Pseudoclavibacter and closely related genus.</title>
        <authorList>
            <person name="Li Y."/>
        </authorList>
    </citation>
    <scope>NUCLEOTIDE SEQUENCE [LARGE SCALE GENOMIC DNA]</scope>
    <source>
        <strain evidence="2 3">THG-MD12</strain>
    </source>
</reference>
<dbReference type="InterPro" id="IPR008136">
    <property type="entry name" value="CinA_C"/>
</dbReference>
<dbReference type="NCBIfam" id="TIGR00199">
    <property type="entry name" value="PncC_domain"/>
    <property type="match status" value="1"/>
</dbReference>
<evidence type="ECO:0000313" key="2">
    <source>
        <dbReference type="EMBL" id="KAB1636526.1"/>
    </source>
</evidence>
<dbReference type="Proteomes" id="UP000490386">
    <property type="component" value="Unassembled WGS sequence"/>
</dbReference>
<dbReference type="AlphaFoldDB" id="A0A7J5AYH7"/>
<dbReference type="Pfam" id="PF02464">
    <property type="entry name" value="CinA"/>
    <property type="match status" value="1"/>
</dbReference>
<dbReference type="InterPro" id="IPR036653">
    <property type="entry name" value="CinA-like_C"/>
</dbReference>